<dbReference type="InterPro" id="IPR011527">
    <property type="entry name" value="ABC1_TM_dom"/>
</dbReference>
<feature type="transmembrane region" description="Helical" evidence="7">
    <location>
        <begin position="274"/>
        <end position="293"/>
    </location>
</feature>
<comment type="subcellular location">
    <subcellularLocation>
        <location evidence="1">Membrane</location>
        <topology evidence="1">Multi-pass membrane protein</topology>
    </subcellularLocation>
</comment>
<reference evidence="10" key="1">
    <citation type="journal article" date="2017" name="Science">
        <title>Giant viruses with an expanded complement of translation system components.</title>
        <authorList>
            <person name="Schulz F."/>
            <person name="Yutin N."/>
            <person name="Ivanova N.N."/>
            <person name="Ortega D.R."/>
            <person name="Lee T.K."/>
            <person name="Vierheilig J."/>
            <person name="Daims H."/>
            <person name="Horn M."/>
            <person name="Wagner M."/>
            <person name="Jensen G.J."/>
            <person name="Kyrpides N.C."/>
            <person name="Koonin E.V."/>
            <person name="Woyke T."/>
        </authorList>
    </citation>
    <scope>NUCLEOTIDE SEQUENCE</scope>
    <source>
        <strain evidence="10">ILV1</strain>
    </source>
</reference>
<dbReference type="SUPFAM" id="SSF90123">
    <property type="entry name" value="ABC transporter transmembrane region"/>
    <property type="match status" value="1"/>
</dbReference>
<feature type="domain" description="ABC transporter" evidence="8">
    <location>
        <begin position="339"/>
        <end position="547"/>
    </location>
</feature>
<evidence type="ECO:0000256" key="7">
    <source>
        <dbReference type="SAM" id="Phobius"/>
    </source>
</evidence>
<protein>
    <submittedName>
        <fullName evidence="10">ABC transporter</fullName>
    </submittedName>
</protein>
<evidence type="ECO:0000256" key="1">
    <source>
        <dbReference type="ARBA" id="ARBA00004141"/>
    </source>
</evidence>
<dbReference type="PROSITE" id="PS50893">
    <property type="entry name" value="ABC_TRANSPORTER_2"/>
    <property type="match status" value="1"/>
</dbReference>
<dbReference type="InterPro" id="IPR036640">
    <property type="entry name" value="ABC1_TM_sf"/>
</dbReference>
<evidence type="ECO:0000256" key="2">
    <source>
        <dbReference type="ARBA" id="ARBA00022692"/>
    </source>
</evidence>
<dbReference type="CDD" id="cd03228">
    <property type="entry name" value="ABCC_MRP_Like"/>
    <property type="match status" value="1"/>
</dbReference>
<feature type="domain" description="ABC transmembrane type-1" evidence="9">
    <location>
        <begin position="141"/>
        <end position="305"/>
    </location>
</feature>
<keyword evidence="5 7" id="KW-1133">Transmembrane helix</keyword>
<dbReference type="Gene3D" id="3.40.50.300">
    <property type="entry name" value="P-loop containing nucleotide triphosphate hydrolases"/>
    <property type="match status" value="1"/>
</dbReference>
<dbReference type="PANTHER" id="PTHR43394">
    <property type="entry name" value="ATP-DEPENDENT PERMEASE MDL1, MITOCHONDRIAL"/>
    <property type="match status" value="1"/>
</dbReference>
<keyword evidence="6 7" id="KW-0472">Membrane</keyword>
<evidence type="ECO:0000259" key="8">
    <source>
        <dbReference type="PROSITE" id="PS50893"/>
    </source>
</evidence>
<dbReference type="InterPro" id="IPR039421">
    <property type="entry name" value="Type_1_exporter"/>
</dbReference>
<keyword evidence="4" id="KW-0067">ATP-binding</keyword>
<dbReference type="EMBL" id="KY684089">
    <property type="protein sequence ID" value="ARF09888.1"/>
    <property type="molecule type" value="Genomic_DNA"/>
</dbReference>
<dbReference type="GO" id="GO:0016020">
    <property type="term" value="C:membrane"/>
    <property type="evidence" value="ECO:0007669"/>
    <property type="project" value="UniProtKB-SubCell"/>
</dbReference>
<feature type="transmembrane region" description="Helical" evidence="7">
    <location>
        <begin position="248"/>
        <end position="268"/>
    </location>
</feature>
<feature type="transmembrane region" description="Helical" evidence="7">
    <location>
        <begin position="64"/>
        <end position="85"/>
    </location>
</feature>
<evidence type="ECO:0000256" key="6">
    <source>
        <dbReference type="ARBA" id="ARBA00023136"/>
    </source>
</evidence>
<dbReference type="Pfam" id="PF00005">
    <property type="entry name" value="ABC_tran"/>
    <property type="match status" value="1"/>
</dbReference>
<dbReference type="GO" id="GO:0016887">
    <property type="term" value="F:ATP hydrolysis activity"/>
    <property type="evidence" value="ECO:0007669"/>
    <property type="project" value="InterPro"/>
</dbReference>
<dbReference type="InterPro" id="IPR003593">
    <property type="entry name" value="AAA+_ATPase"/>
</dbReference>
<organism evidence="10">
    <name type="scientific">Indivirus ILV1</name>
    <dbReference type="NCBI Taxonomy" id="1977633"/>
    <lineage>
        <taxon>Viruses</taxon>
        <taxon>Varidnaviria</taxon>
        <taxon>Bamfordvirae</taxon>
        <taxon>Nucleocytoviricota</taxon>
        <taxon>Megaviricetes</taxon>
        <taxon>Imitervirales</taxon>
        <taxon>Mimiviridae</taxon>
        <taxon>Klosneuvirinae</taxon>
        <taxon>Indivirus</taxon>
    </lineage>
</organism>
<proteinExistence type="predicted"/>
<feature type="transmembrane region" description="Helical" evidence="7">
    <location>
        <begin position="133"/>
        <end position="156"/>
    </location>
</feature>
<name>A0A1V0SE00_9VIRU</name>
<feature type="transmembrane region" description="Helical" evidence="7">
    <location>
        <begin position="162"/>
        <end position="180"/>
    </location>
</feature>
<keyword evidence="2 7" id="KW-0812">Transmembrane</keyword>
<dbReference type="SMART" id="SM00382">
    <property type="entry name" value="AAA"/>
    <property type="match status" value="1"/>
</dbReference>
<gene>
    <name evidence="10" type="ORF">Indivirus_5_11</name>
</gene>
<dbReference type="Pfam" id="PF00664">
    <property type="entry name" value="ABC_membrane"/>
    <property type="match status" value="1"/>
</dbReference>
<dbReference type="InterPro" id="IPR003439">
    <property type="entry name" value="ABC_transporter-like_ATP-bd"/>
</dbReference>
<evidence type="ECO:0000256" key="4">
    <source>
        <dbReference type="ARBA" id="ARBA00022840"/>
    </source>
</evidence>
<dbReference type="GO" id="GO:0005524">
    <property type="term" value="F:ATP binding"/>
    <property type="evidence" value="ECO:0007669"/>
    <property type="project" value="UniProtKB-KW"/>
</dbReference>
<sequence length="547" mass="61785">MMMKKSIDVNNILYNSIWNNKIIILAIIPLFIAFYLQDTVFSRSVADITRDISGFTKDANITKILIVLLPFIAAIIIFYLTNIVIANKIPAIEMDVTHELTNQMIESAKTSKKKINVNEMMTQIKKVTDAKNIYKVFAAYIIPTIVVTVSLMYNFIKADSKTGLIVVIMILILILATMKLEYSSIDAAYEAEKSSNELYDGIHETMTNIDTVITADTKKKELDNLDKIKDKTYDLTYVSEMKNGNTTYGLQLLSLLTVIGINYISYKLYSKNKISATTLVTIILLTLLFMDYYNYCVSAIKEVISNIGKLYDANEYFSNFEIITDNINKSDLKIIRGGIELKNITLKYDNKYIFENISLRINGNSKVGIVGPIGSGKSSLLKIIAGIVDYDGNIIIDDQNLKNCTYESIAKHIAYISQHPKLFNQTILYNLSYGTNYTENDIINKLNKLGLMDFIDVFPNKLHTIVGKEGSAISGGQKQFISFIRSIIQNKSIILLDEPSSSLDPKSKQILINLIKRLKDKTIIITTHDKDLVPLFDKIIDNLNQNK</sequence>
<evidence type="ECO:0000256" key="5">
    <source>
        <dbReference type="ARBA" id="ARBA00022989"/>
    </source>
</evidence>
<evidence type="ECO:0000313" key="10">
    <source>
        <dbReference type="EMBL" id="ARF09888.1"/>
    </source>
</evidence>
<dbReference type="PROSITE" id="PS50929">
    <property type="entry name" value="ABC_TM1F"/>
    <property type="match status" value="1"/>
</dbReference>
<dbReference type="PANTHER" id="PTHR43394:SF1">
    <property type="entry name" value="ATP-BINDING CASSETTE SUB-FAMILY B MEMBER 10, MITOCHONDRIAL"/>
    <property type="match status" value="1"/>
</dbReference>
<dbReference type="Gene3D" id="1.20.1560.10">
    <property type="entry name" value="ABC transporter type 1, transmembrane domain"/>
    <property type="match status" value="1"/>
</dbReference>
<evidence type="ECO:0000256" key="3">
    <source>
        <dbReference type="ARBA" id="ARBA00022741"/>
    </source>
</evidence>
<dbReference type="GO" id="GO:0015421">
    <property type="term" value="F:ABC-type oligopeptide transporter activity"/>
    <property type="evidence" value="ECO:0007669"/>
    <property type="project" value="TreeGrafter"/>
</dbReference>
<accession>A0A1V0SE00</accession>
<dbReference type="InterPro" id="IPR027417">
    <property type="entry name" value="P-loop_NTPase"/>
</dbReference>
<dbReference type="SUPFAM" id="SSF52540">
    <property type="entry name" value="P-loop containing nucleoside triphosphate hydrolases"/>
    <property type="match status" value="1"/>
</dbReference>
<evidence type="ECO:0000259" key="9">
    <source>
        <dbReference type="PROSITE" id="PS50929"/>
    </source>
</evidence>
<keyword evidence="3" id="KW-0547">Nucleotide-binding</keyword>
<feature type="transmembrane region" description="Helical" evidence="7">
    <location>
        <begin position="12"/>
        <end position="36"/>
    </location>
</feature>